<dbReference type="PATRIC" id="fig|253.9.peg.4679"/>
<evidence type="ECO:0000313" key="2">
    <source>
        <dbReference type="Proteomes" id="UP000037953"/>
    </source>
</evidence>
<organism evidence="1 2">
    <name type="scientific">Chryseobacterium indologenes</name>
    <name type="common">Flavobacterium indologenes</name>
    <dbReference type="NCBI Taxonomy" id="253"/>
    <lineage>
        <taxon>Bacteria</taxon>
        <taxon>Pseudomonadati</taxon>
        <taxon>Bacteroidota</taxon>
        <taxon>Flavobacteriia</taxon>
        <taxon>Flavobacteriales</taxon>
        <taxon>Weeksellaceae</taxon>
        <taxon>Chryseobacterium group</taxon>
        <taxon>Chryseobacterium</taxon>
    </lineage>
</organism>
<dbReference type="Proteomes" id="UP000037953">
    <property type="component" value="Unassembled WGS sequence"/>
</dbReference>
<proteinExistence type="predicted"/>
<dbReference type="RefSeq" id="WP_062700403.1">
    <property type="nucleotide sequence ID" value="NZ_LJOD01000009.1"/>
</dbReference>
<reference evidence="2" key="2">
    <citation type="submission" date="2015-09" db="EMBL/GenBank/DDBJ databases">
        <title>Draft genome sequence of a multidrug-resistant Chryseobacterium indologenes isolate from Malaysia.</title>
        <authorList>
            <person name="Yu C.Y."/>
            <person name="Ang G.Y."/>
            <person name="Chan K.-G."/>
        </authorList>
    </citation>
    <scope>NUCLEOTIDE SEQUENCE [LARGE SCALE GENOMIC DNA]</scope>
    <source>
        <strain evidence="2">CI_885</strain>
    </source>
</reference>
<protein>
    <recommendedName>
        <fullName evidence="3">Lipocalin-like domain-containing protein</fullName>
    </recommendedName>
</protein>
<accession>A0A0N1KRS2</accession>
<evidence type="ECO:0000313" key="1">
    <source>
        <dbReference type="EMBL" id="KPE50497.1"/>
    </source>
</evidence>
<reference evidence="1 2" key="1">
    <citation type="journal article" date="2015" name="Genom Data">
        <title>Draft genome sequence of a multidrug-resistant Chryseobacterium indologenes isolate from Malaysia.</title>
        <authorList>
            <person name="Yu C.Y."/>
            <person name="Ang G.Y."/>
            <person name="Cheng H.J."/>
            <person name="Cheong Y.M."/>
            <person name="Yin W.F."/>
            <person name="Chan K.G."/>
        </authorList>
    </citation>
    <scope>NUCLEOTIDE SEQUENCE [LARGE SCALE GENOMIC DNA]</scope>
    <source>
        <strain evidence="1 2">CI_885</strain>
    </source>
</reference>
<gene>
    <name evidence="1" type="ORF">AOB46_13985</name>
</gene>
<dbReference type="AlphaFoldDB" id="A0A0N1KRS2"/>
<evidence type="ECO:0008006" key="3">
    <source>
        <dbReference type="Google" id="ProtNLM"/>
    </source>
</evidence>
<sequence>MKIIMASLLMLISILFMSKKETGSGIEGTWKMNLYTMDSDTLYVENSEKYTLSYFEKTLKNLAATDEKRNKIKAEGQKLYNQFKTVELQISKNTIHSYRSGGMLTEINLKYKLIDGKIIPDEKGNQKHQYTIDFDKNTDILTIKQGGPDMKIINRYSRVKK</sequence>
<name>A0A0N1KRS2_CHRID</name>
<dbReference type="EMBL" id="LJOD01000009">
    <property type="protein sequence ID" value="KPE50497.1"/>
    <property type="molecule type" value="Genomic_DNA"/>
</dbReference>
<dbReference type="OrthoDB" id="1272838at2"/>
<comment type="caution">
    <text evidence="1">The sequence shown here is derived from an EMBL/GenBank/DDBJ whole genome shotgun (WGS) entry which is preliminary data.</text>
</comment>